<evidence type="ECO:0000313" key="4">
    <source>
        <dbReference type="EMBL" id="SEQ73442.1"/>
    </source>
</evidence>
<dbReference type="SUPFAM" id="SSF54506">
    <property type="entry name" value="Diaminopimelate epimerase-like"/>
    <property type="match status" value="1"/>
</dbReference>
<keyword evidence="2" id="KW-0413">Isomerase</keyword>
<organism evidence="4 5">
    <name type="scientific">Amphritea atlantica</name>
    <dbReference type="NCBI Taxonomy" id="355243"/>
    <lineage>
        <taxon>Bacteria</taxon>
        <taxon>Pseudomonadati</taxon>
        <taxon>Pseudomonadota</taxon>
        <taxon>Gammaproteobacteria</taxon>
        <taxon>Oceanospirillales</taxon>
        <taxon>Oceanospirillaceae</taxon>
        <taxon>Amphritea</taxon>
    </lineage>
</organism>
<dbReference type="PANTHER" id="PTHR13774">
    <property type="entry name" value="PHENAZINE BIOSYNTHESIS PROTEIN"/>
    <property type="match status" value="1"/>
</dbReference>
<dbReference type="PIRSF" id="PIRSF016184">
    <property type="entry name" value="PhzC_PhzF"/>
    <property type="match status" value="1"/>
</dbReference>
<dbReference type="RefSeq" id="WP_091358735.1">
    <property type="nucleotide sequence ID" value="NZ_AP025284.1"/>
</dbReference>
<dbReference type="PANTHER" id="PTHR13774:SF17">
    <property type="entry name" value="PHENAZINE BIOSYNTHESIS-LIKE DOMAIN-CONTAINING PROTEIN"/>
    <property type="match status" value="1"/>
</dbReference>
<dbReference type="GO" id="GO:0005737">
    <property type="term" value="C:cytoplasm"/>
    <property type="evidence" value="ECO:0007669"/>
    <property type="project" value="TreeGrafter"/>
</dbReference>
<dbReference type="InterPro" id="IPR003719">
    <property type="entry name" value="Phenazine_PhzF-like"/>
</dbReference>
<name>A0A1H9IG44_9GAMM</name>
<evidence type="ECO:0000256" key="1">
    <source>
        <dbReference type="ARBA" id="ARBA00008270"/>
    </source>
</evidence>
<evidence type="ECO:0000313" key="5">
    <source>
        <dbReference type="Proteomes" id="UP000198749"/>
    </source>
</evidence>
<evidence type="ECO:0000256" key="3">
    <source>
        <dbReference type="PIRSR" id="PIRSR016184-1"/>
    </source>
</evidence>
<dbReference type="GO" id="GO:0016853">
    <property type="term" value="F:isomerase activity"/>
    <property type="evidence" value="ECO:0007669"/>
    <property type="project" value="UniProtKB-KW"/>
</dbReference>
<dbReference type="Gene3D" id="3.10.310.10">
    <property type="entry name" value="Diaminopimelate Epimerase, Chain A, domain 1"/>
    <property type="match status" value="2"/>
</dbReference>
<dbReference type="Proteomes" id="UP000198749">
    <property type="component" value="Unassembled WGS sequence"/>
</dbReference>
<feature type="active site" evidence="3">
    <location>
        <position position="46"/>
    </location>
</feature>
<keyword evidence="5" id="KW-1185">Reference proteome</keyword>
<accession>A0A1H9IG44</accession>
<dbReference type="EMBL" id="FOGB01000007">
    <property type="protein sequence ID" value="SEQ73442.1"/>
    <property type="molecule type" value="Genomic_DNA"/>
</dbReference>
<dbReference type="AlphaFoldDB" id="A0A1H9IG44"/>
<comment type="similarity">
    <text evidence="1">Belongs to the PhzF family.</text>
</comment>
<gene>
    <name evidence="4" type="ORF">SAMN03080615_02534</name>
</gene>
<dbReference type="OrthoDB" id="9788221at2"/>
<reference evidence="5" key="1">
    <citation type="submission" date="2016-10" db="EMBL/GenBank/DDBJ databases">
        <authorList>
            <person name="Varghese N."/>
            <person name="Submissions S."/>
        </authorList>
    </citation>
    <scope>NUCLEOTIDE SEQUENCE [LARGE SCALE GENOMIC DNA]</scope>
    <source>
        <strain evidence="5">DSM 18887</strain>
    </source>
</reference>
<protein>
    <submittedName>
        <fullName evidence="4">Phenazine biosynthesis protein PhzF family</fullName>
    </submittedName>
</protein>
<sequence length="265" mass="28821">MELEITVVDAFTDAVFGGNPAAVIITDEWLSDDLMQSIAAENNLSETAFLVSADPSAYQIRWFSPLTEIAFCGHATLASAFVLFNKSPGLTSLIFSAEAVGELLVTKTESDQVQMDFPNTRPESVESIPDALIDGLSIPPEEVYCNSQAYFVIYQSESDVLSVLRDNETLKRLKPRDVVVTSRSESSHYDFISRYFWPANGGDEDPVTGSIHTGLAPLWAESLGKKELVAYQASRRGGVLNCVVSGDRVLISGNAAQYLHGSITV</sequence>
<proteinExistence type="inferred from homology"/>
<dbReference type="Pfam" id="PF02567">
    <property type="entry name" value="PhzC-PhzF"/>
    <property type="match status" value="1"/>
</dbReference>
<evidence type="ECO:0000256" key="2">
    <source>
        <dbReference type="ARBA" id="ARBA00023235"/>
    </source>
</evidence>
<dbReference type="NCBIfam" id="TIGR00654">
    <property type="entry name" value="PhzF_family"/>
    <property type="match status" value="1"/>
</dbReference>